<dbReference type="PANTHER" id="PTHR31569:SF4">
    <property type="entry name" value="SWIM-TYPE DOMAIN-CONTAINING PROTEIN"/>
    <property type="match status" value="1"/>
</dbReference>
<dbReference type="GO" id="GO:0008270">
    <property type="term" value="F:zinc ion binding"/>
    <property type="evidence" value="ECO:0007669"/>
    <property type="project" value="UniProtKB-KW"/>
</dbReference>
<name>A0A2P4Y5B6_9STRA</name>
<dbReference type="AlphaFoldDB" id="A0A2P4Y5B6"/>
<keyword evidence="1" id="KW-0479">Metal-binding</keyword>
<keyword evidence="1" id="KW-0862">Zinc</keyword>
<dbReference type="EMBL" id="NCKW01005348">
    <property type="protein sequence ID" value="POM72994.1"/>
    <property type="molecule type" value="Genomic_DNA"/>
</dbReference>
<accession>A0A2P4Y5B6</accession>
<evidence type="ECO:0000313" key="4">
    <source>
        <dbReference type="EMBL" id="POM72994.1"/>
    </source>
</evidence>
<evidence type="ECO:0000256" key="1">
    <source>
        <dbReference type="PROSITE-ProRule" id="PRU00325"/>
    </source>
</evidence>
<gene>
    <name evidence="4" type="ORF">PHPALM_10208</name>
</gene>
<sequence>MESYNVFENAQVKDLVLIWLSVLILVYVWSNATGKKTFLRDVHNMVQRHKQQEQAGFMDVQRAFAVLEEFCRQNDANSAEVVLDTETNIARIATFQTARMKRLFEAFPEVVMVDATHNTNVNRYKLFSFVVHDVFGKDNLRHVVENNPEWRKVQVVMSDKAVHEKDVLHEMLPQARQLLCQWHVITWLKKQTARLAKPVKKEVKTVMPLLVYAESPQEYEDAKGAMLQKLGGDASHKLYKTFMENWDNSQDEWVSYRRGNVPHLTNNTNNRIESKWGKLKDIINESFSNDPLLSTLITLQVYSEEQYLKEYHRVGSRPARICEDPELSRLGLQLSTFAFDLVSKQHVLATGETADYYVELGEDGIALARSSRIGSIHVVNTQTCACDCIFMKTCLLPCRHVMRVRSVVNYESITPPLRCFPTR</sequence>
<comment type="caution">
    <text evidence="4">The sequence shown here is derived from an EMBL/GenBank/DDBJ whole genome shotgun (WGS) entry which is preliminary data.</text>
</comment>
<feature type="transmembrane region" description="Helical" evidence="2">
    <location>
        <begin position="12"/>
        <end position="30"/>
    </location>
</feature>
<dbReference type="Proteomes" id="UP000237271">
    <property type="component" value="Unassembled WGS sequence"/>
</dbReference>
<keyword evidence="1" id="KW-0863">Zinc-finger</keyword>
<keyword evidence="2" id="KW-0812">Transmembrane</keyword>
<dbReference type="PANTHER" id="PTHR31569">
    <property type="entry name" value="SWIM-TYPE DOMAIN-CONTAINING PROTEIN"/>
    <property type="match status" value="1"/>
</dbReference>
<evidence type="ECO:0000259" key="3">
    <source>
        <dbReference type="PROSITE" id="PS50966"/>
    </source>
</evidence>
<dbReference type="InterPro" id="IPR007527">
    <property type="entry name" value="Znf_SWIM"/>
</dbReference>
<dbReference type="InterPro" id="IPR048324">
    <property type="entry name" value="ZSWIM1-3_RNaseH-like"/>
</dbReference>
<keyword evidence="2" id="KW-0472">Membrane</keyword>
<proteinExistence type="predicted"/>
<keyword evidence="5" id="KW-1185">Reference proteome</keyword>
<dbReference type="Pfam" id="PF21056">
    <property type="entry name" value="ZSWIM1-3_RNaseH-like"/>
    <property type="match status" value="2"/>
</dbReference>
<reference evidence="4 5" key="1">
    <citation type="journal article" date="2017" name="Genome Biol. Evol.">
        <title>Phytophthora megakarya and P. palmivora, closely related causal agents of cacao black pod rot, underwent increases in genome sizes and gene numbers by different mechanisms.</title>
        <authorList>
            <person name="Ali S.S."/>
            <person name="Shao J."/>
            <person name="Lary D.J."/>
            <person name="Kronmiller B."/>
            <person name="Shen D."/>
            <person name="Strem M.D."/>
            <person name="Amoako-Attah I."/>
            <person name="Akrofi A.Y."/>
            <person name="Begoude B.A."/>
            <person name="Ten Hoopen G.M."/>
            <person name="Coulibaly K."/>
            <person name="Kebe B.I."/>
            <person name="Melnick R.L."/>
            <person name="Guiltinan M.J."/>
            <person name="Tyler B.M."/>
            <person name="Meinhardt L.W."/>
            <person name="Bailey B.A."/>
        </authorList>
    </citation>
    <scope>NUCLEOTIDE SEQUENCE [LARGE SCALE GENOMIC DNA]</scope>
    <source>
        <strain evidence="5">sbr112.9</strain>
    </source>
</reference>
<dbReference type="OrthoDB" id="111802at2759"/>
<evidence type="ECO:0000313" key="5">
    <source>
        <dbReference type="Proteomes" id="UP000237271"/>
    </source>
</evidence>
<evidence type="ECO:0000256" key="2">
    <source>
        <dbReference type="SAM" id="Phobius"/>
    </source>
</evidence>
<protein>
    <recommendedName>
        <fullName evidence="3">SWIM-type domain-containing protein</fullName>
    </recommendedName>
</protein>
<organism evidence="4 5">
    <name type="scientific">Phytophthora palmivora</name>
    <dbReference type="NCBI Taxonomy" id="4796"/>
    <lineage>
        <taxon>Eukaryota</taxon>
        <taxon>Sar</taxon>
        <taxon>Stramenopiles</taxon>
        <taxon>Oomycota</taxon>
        <taxon>Peronosporomycetes</taxon>
        <taxon>Peronosporales</taxon>
        <taxon>Peronosporaceae</taxon>
        <taxon>Phytophthora</taxon>
    </lineage>
</organism>
<dbReference type="InterPro" id="IPR052579">
    <property type="entry name" value="Zinc_finger_SWIM"/>
</dbReference>
<dbReference type="PROSITE" id="PS50966">
    <property type="entry name" value="ZF_SWIM"/>
    <property type="match status" value="1"/>
</dbReference>
<keyword evidence="2" id="KW-1133">Transmembrane helix</keyword>
<feature type="domain" description="SWIM-type" evidence="3">
    <location>
        <begin position="356"/>
        <end position="409"/>
    </location>
</feature>